<evidence type="ECO:0000256" key="2">
    <source>
        <dbReference type="ARBA" id="ARBA00008472"/>
    </source>
</evidence>
<comment type="catalytic activity">
    <reaction evidence="7 8">
        <text>a quinone + NADH + 5 H(+)(in) = a quinol + NAD(+) + 4 H(+)(out)</text>
        <dbReference type="Rhea" id="RHEA:57888"/>
        <dbReference type="ChEBI" id="CHEBI:15378"/>
        <dbReference type="ChEBI" id="CHEBI:24646"/>
        <dbReference type="ChEBI" id="CHEBI:57540"/>
        <dbReference type="ChEBI" id="CHEBI:57945"/>
        <dbReference type="ChEBI" id="CHEBI:132124"/>
    </reaction>
</comment>
<evidence type="ECO:0000256" key="1">
    <source>
        <dbReference type="ARBA" id="ARBA00004141"/>
    </source>
</evidence>
<dbReference type="PANTHER" id="PTHR11058:SF9">
    <property type="entry name" value="NADH-UBIQUINONE OXIDOREDUCTASE CHAIN 3"/>
    <property type="match status" value="1"/>
</dbReference>
<evidence type="ECO:0000256" key="8">
    <source>
        <dbReference type="RuleBase" id="RU003639"/>
    </source>
</evidence>
<evidence type="ECO:0000256" key="5">
    <source>
        <dbReference type="ARBA" id="ARBA00022989"/>
    </source>
</evidence>
<keyword evidence="5 7" id="KW-1133">Transmembrane helix</keyword>
<reference evidence="9" key="2">
    <citation type="journal article" date="2021" name="PeerJ">
        <title>Extensive microbial diversity within the chicken gut microbiome revealed by metagenomics and culture.</title>
        <authorList>
            <person name="Gilroy R."/>
            <person name="Ravi A."/>
            <person name="Getino M."/>
            <person name="Pursley I."/>
            <person name="Horton D.L."/>
            <person name="Alikhan N.F."/>
            <person name="Baker D."/>
            <person name="Gharbi K."/>
            <person name="Hall N."/>
            <person name="Watson M."/>
            <person name="Adriaenssens E.M."/>
            <person name="Foster-Nyarko E."/>
            <person name="Jarju S."/>
            <person name="Secka A."/>
            <person name="Antonio M."/>
            <person name="Oren A."/>
            <person name="Chaudhuri R.R."/>
            <person name="La Ragione R."/>
            <person name="Hildebrand F."/>
            <person name="Pallen M.J."/>
        </authorList>
    </citation>
    <scope>NUCLEOTIDE SEQUENCE</scope>
    <source>
        <strain evidence="9">2830</strain>
    </source>
</reference>
<dbReference type="InterPro" id="IPR023043">
    <property type="entry name" value="NAD(P)H_OxRDtase_bac/plastid"/>
</dbReference>
<evidence type="ECO:0000313" key="10">
    <source>
        <dbReference type="Proteomes" id="UP000824124"/>
    </source>
</evidence>
<feature type="transmembrane region" description="Helical" evidence="7">
    <location>
        <begin position="6"/>
        <end position="29"/>
    </location>
</feature>
<evidence type="ECO:0000256" key="3">
    <source>
        <dbReference type="ARBA" id="ARBA00022448"/>
    </source>
</evidence>
<dbReference type="GO" id="GO:0005886">
    <property type="term" value="C:plasma membrane"/>
    <property type="evidence" value="ECO:0007669"/>
    <property type="project" value="UniProtKB-SubCell"/>
</dbReference>
<dbReference type="Proteomes" id="UP000824124">
    <property type="component" value="Unassembled WGS sequence"/>
</dbReference>
<organism evidence="9 10">
    <name type="scientific">Candidatus Avidehalobacter gallistercoris</name>
    <dbReference type="NCBI Taxonomy" id="2840694"/>
    <lineage>
        <taxon>Bacteria</taxon>
        <taxon>Bacillati</taxon>
        <taxon>Bacillota</taxon>
        <taxon>Clostridia</taxon>
        <taxon>Eubacteriales</taxon>
        <taxon>Peptococcaceae</taxon>
        <taxon>Peptococcaceae incertae sedis</taxon>
        <taxon>Candidatus Avidehalobacter</taxon>
    </lineage>
</organism>
<keyword evidence="7 8" id="KW-0874">Quinone</keyword>
<dbReference type="EMBL" id="DVMH01000020">
    <property type="protein sequence ID" value="HIU10336.1"/>
    <property type="molecule type" value="Genomic_DNA"/>
</dbReference>
<sequence length="118" mass="13532">MLMQYAAVGILFVGAIFFACAALIVSRLLQTHHPYKEKCQIYECGMPPFGGAWVRFKPSYFQTGLIFLLFDVEMMFLLPWAAAFRGMGIAALLEMFVFIAILTVGLIYAWRERVLEWH</sequence>
<keyword evidence="7" id="KW-1278">Translocase</keyword>
<accession>A0A9D1KZE7</accession>
<comment type="caution">
    <text evidence="9">The sequence shown here is derived from an EMBL/GenBank/DDBJ whole genome shotgun (WGS) entry which is preliminary data.</text>
</comment>
<dbReference type="GO" id="GO:0050136">
    <property type="term" value="F:NADH dehydrogenase (quinone) (non-electrogenic) activity"/>
    <property type="evidence" value="ECO:0007669"/>
    <property type="project" value="UniProtKB-UniRule"/>
</dbReference>
<dbReference type="GO" id="GO:0030964">
    <property type="term" value="C:NADH dehydrogenase complex"/>
    <property type="evidence" value="ECO:0007669"/>
    <property type="project" value="TreeGrafter"/>
</dbReference>
<dbReference type="GO" id="GO:0048038">
    <property type="term" value="F:quinone binding"/>
    <property type="evidence" value="ECO:0007669"/>
    <property type="project" value="UniProtKB-KW"/>
</dbReference>
<keyword evidence="3 7" id="KW-0813">Transport</keyword>
<feature type="transmembrane region" description="Helical" evidence="7">
    <location>
        <begin position="89"/>
        <end position="110"/>
    </location>
</feature>
<keyword evidence="7" id="KW-1003">Cell membrane</keyword>
<comment type="function">
    <text evidence="7">NDH-1 shuttles electrons from NADH, via FMN and iron-sulfur (Fe-S) centers, to quinones in the respiratory chain. The immediate electron acceptor for the enzyme in this species is believed to be a menaquinone. Couples the redox reaction to proton translocation (for every two electrons transferred, four hydrogen ions are translocated across the cytoplasmic membrane), and thus conserves the redox energy in a proton gradient.</text>
</comment>
<name>A0A9D1KZE7_9FIRM</name>
<keyword evidence="4 7" id="KW-0812">Transmembrane</keyword>
<protein>
    <recommendedName>
        <fullName evidence="7">NADH-quinone oxidoreductase subunit A</fullName>
        <ecNumber evidence="7">7.1.1.-</ecNumber>
    </recommendedName>
    <alternativeName>
        <fullName evidence="7">NADH dehydrogenase I subunit A</fullName>
    </alternativeName>
    <alternativeName>
        <fullName evidence="7">NDH-1 subunit A</fullName>
    </alternativeName>
    <alternativeName>
        <fullName evidence="7">NUO1</fullName>
    </alternativeName>
</protein>
<proteinExistence type="inferred from homology"/>
<gene>
    <name evidence="7" type="primary">nuoA</name>
    <name evidence="9" type="ORF">IAB00_03690</name>
</gene>
<dbReference type="PANTHER" id="PTHR11058">
    <property type="entry name" value="NADH-UBIQUINONE OXIDOREDUCTASE CHAIN 3"/>
    <property type="match status" value="1"/>
</dbReference>
<evidence type="ECO:0000313" key="9">
    <source>
        <dbReference type="EMBL" id="HIU10336.1"/>
    </source>
</evidence>
<evidence type="ECO:0000256" key="4">
    <source>
        <dbReference type="ARBA" id="ARBA00022692"/>
    </source>
</evidence>
<comment type="subunit">
    <text evidence="7">NDH-1 is composed of 14 different subunits. Subunits NuoA, H, J, K, L, M, N constitute the membrane sector of the complex.</text>
</comment>
<evidence type="ECO:0000256" key="6">
    <source>
        <dbReference type="ARBA" id="ARBA00023136"/>
    </source>
</evidence>
<comment type="subcellular location">
    <subcellularLocation>
        <location evidence="7 8">Cell membrane</location>
        <topology evidence="7 8">Multi-pass membrane protein</topology>
    </subcellularLocation>
    <subcellularLocation>
        <location evidence="1">Membrane</location>
        <topology evidence="1">Multi-pass membrane protein</topology>
    </subcellularLocation>
</comment>
<reference evidence="9" key="1">
    <citation type="submission" date="2020-10" db="EMBL/GenBank/DDBJ databases">
        <authorList>
            <person name="Gilroy R."/>
        </authorList>
    </citation>
    <scope>NUCLEOTIDE SEQUENCE</scope>
    <source>
        <strain evidence="9">2830</strain>
    </source>
</reference>
<dbReference type="Gene3D" id="1.20.58.1610">
    <property type="entry name" value="NADH:ubiquinone/plastoquinone oxidoreductase, chain 3"/>
    <property type="match status" value="1"/>
</dbReference>
<dbReference type="HAMAP" id="MF_01394">
    <property type="entry name" value="NDH1_NuoA"/>
    <property type="match status" value="1"/>
</dbReference>
<comment type="similarity">
    <text evidence="2 7 8">Belongs to the complex I subunit 3 family.</text>
</comment>
<feature type="transmembrane region" description="Helical" evidence="7">
    <location>
        <begin position="65"/>
        <end position="83"/>
    </location>
</feature>
<dbReference type="GO" id="GO:0008137">
    <property type="term" value="F:NADH dehydrogenase (ubiquinone) activity"/>
    <property type="evidence" value="ECO:0007669"/>
    <property type="project" value="InterPro"/>
</dbReference>
<dbReference type="EC" id="7.1.1.-" evidence="7"/>
<evidence type="ECO:0000256" key="7">
    <source>
        <dbReference type="HAMAP-Rule" id="MF_01394"/>
    </source>
</evidence>
<dbReference type="InterPro" id="IPR038430">
    <property type="entry name" value="NDAH_ubi_oxred_su3_sf"/>
</dbReference>
<dbReference type="InterPro" id="IPR000440">
    <property type="entry name" value="NADH_UbQ/plastoQ_OxRdtase_su3"/>
</dbReference>
<keyword evidence="7 8" id="KW-0520">NAD</keyword>
<keyword evidence="6 7" id="KW-0472">Membrane</keyword>
<dbReference type="Pfam" id="PF00507">
    <property type="entry name" value="Oxidored_q4"/>
    <property type="match status" value="1"/>
</dbReference>
<dbReference type="AlphaFoldDB" id="A0A9D1KZE7"/>